<accession>A0A9C6WVI2</accession>
<organism evidence="2 3">
    <name type="scientific">Frankliniella occidentalis</name>
    <name type="common">Western flower thrips</name>
    <name type="synonym">Euthrips occidentalis</name>
    <dbReference type="NCBI Taxonomy" id="133901"/>
    <lineage>
        <taxon>Eukaryota</taxon>
        <taxon>Metazoa</taxon>
        <taxon>Ecdysozoa</taxon>
        <taxon>Arthropoda</taxon>
        <taxon>Hexapoda</taxon>
        <taxon>Insecta</taxon>
        <taxon>Pterygota</taxon>
        <taxon>Neoptera</taxon>
        <taxon>Paraneoptera</taxon>
        <taxon>Thysanoptera</taxon>
        <taxon>Terebrantia</taxon>
        <taxon>Thripoidea</taxon>
        <taxon>Thripidae</taxon>
        <taxon>Frankliniella</taxon>
    </lineage>
</organism>
<keyword evidence="2" id="KW-1185">Reference proteome</keyword>
<feature type="compositionally biased region" description="Acidic residues" evidence="1">
    <location>
        <begin position="141"/>
        <end position="153"/>
    </location>
</feature>
<proteinExistence type="predicted"/>
<name>A0A9C6WVI2_FRAOC</name>
<gene>
    <name evidence="3" type="primary">LOC113214683</name>
</gene>
<dbReference type="AlphaFoldDB" id="A0A9C6WVI2"/>
<dbReference type="OrthoDB" id="8192461at2759"/>
<reference evidence="3" key="1">
    <citation type="submission" date="2025-08" db="UniProtKB">
        <authorList>
            <consortium name="RefSeq"/>
        </authorList>
    </citation>
    <scope>IDENTIFICATION</scope>
    <source>
        <tissue evidence="3">Whole organism</tissue>
    </source>
</reference>
<protein>
    <submittedName>
        <fullName evidence="3">Uncharacterized protein LOC113214683 isoform X1</fullName>
    </submittedName>
</protein>
<feature type="compositionally biased region" description="Low complexity" evidence="1">
    <location>
        <begin position="156"/>
        <end position="171"/>
    </location>
</feature>
<evidence type="ECO:0000313" key="2">
    <source>
        <dbReference type="Proteomes" id="UP000504606"/>
    </source>
</evidence>
<dbReference type="RefSeq" id="XP_052120409.1">
    <property type="nucleotide sequence ID" value="XM_052264449.1"/>
</dbReference>
<dbReference type="Proteomes" id="UP000504606">
    <property type="component" value="Unplaced"/>
</dbReference>
<evidence type="ECO:0000313" key="3">
    <source>
        <dbReference type="RefSeq" id="XP_052120409.1"/>
    </source>
</evidence>
<sequence>MNVRFRSAETSGLSCSLCGTTVDFPWEKLLQRKINWVPEMALSHSDIHHDSDLDTIQDEYERVRGEFERLGFPARLPISIADSGESESWDMMQDVELEEFDFGPSSPPTDLSEGELEEVMLNGGIFNWQQPSISNDIMALEDESESSEIDDELMASRSESSLSGDSDGSPSTISPSALSPVYRDSPDSMGRSDCENHPISPCHSPCYSRPGSPWPMFARPSFKKTRSPFWTTFRVREFR</sequence>
<feature type="compositionally biased region" description="Basic and acidic residues" evidence="1">
    <location>
        <begin position="184"/>
        <end position="196"/>
    </location>
</feature>
<dbReference type="GeneID" id="113214683"/>
<feature type="region of interest" description="Disordered" evidence="1">
    <location>
        <begin position="141"/>
        <end position="196"/>
    </location>
</feature>
<evidence type="ECO:0000256" key="1">
    <source>
        <dbReference type="SAM" id="MobiDB-lite"/>
    </source>
</evidence>